<evidence type="ECO:0000256" key="9">
    <source>
        <dbReference type="ARBA" id="ARBA00023136"/>
    </source>
</evidence>
<dbReference type="Ensembl" id="ENSLACT00000019316.1">
    <property type="protein sequence ID" value="ENSLACP00000019183.1"/>
    <property type="gene ID" value="ENSLACG00000016876.1"/>
</dbReference>
<evidence type="ECO:0000256" key="1">
    <source>
        <dbReference type="ARBA" id="ARBA00001971"/>
    </source>
</evidence>
<evidence type="ECO:0000256" key="2">
    <source>
        <dbReference type="ARBA" id="ARBA00004370"/>
    </source>
</evidence>
<keyword evidence="13" id="KW-1185">Reference proteome</keyword>
<dbReference type="InterPro" id="IPR001128">
    <property type="entry name" value="Cyt_P450"/>
</dbReference>
<dbReference type="GO" id="GO:0016020">
    <property type="term" value="C:membrane"/>
    <property type="evidence" value="ECO:0007669"/>
    <property type="project" value="UniProtKB-SubCell"/>
</dbReference>
<name>H3BBB2_LATCH</name>
<evidence type="ECO:0000313" key="12">
    <source>
        <dbReference type="Ensembl" id="ENSLACP00000019183.1"/>
    </source>
</evidence>
<dbReference type="GeneTree" id="ENSGT00950000183037"/>
<dbReference type="Pfam" id="PF00067">
    <property type="entry name" value="p450"/>
    <property type="match status" value="1"/>
</dbReference>
<dbReference type="HOGENOM" id="CLU_001570_22_0_1"/>
<dbReference type="FunFam" id="1.10.630.10:FF:000002">
    <property type="entry name" value="Cytochrome P450 1A1"/>
    <property type="match status" value="1"/>
</dbReference>
<dbReference type="GO" id="GO:0004508">
    <property type="term" value="F:steroid 17-alpha-monooxygenase activity"/>
    <property type="evidence" value="ECO:0007669"/>
    <property type="project" value="TreeGrafter"/>
</dbReference>
<comment type="similarity">
    <text evidence="3 11">Belongs to the cytochrome P450 family.</text>
</comment>
<keyword evidence="4 10" id="KW-0349">Heme</keyword>
<dbReference type="Gene3D" id="1.10.630.10">
    <property type="entry name" value="Cytochrome P450"/>
    <property type="match status" value="1"/>
</dbReference>
<dbReference type="InterPro" id="IPR036396">
    <property type="entry name" value="Cyt_P450_sf"/>
</dbReference>
<dbReference type="SUPFAM" id="SSF48264">
    <property type="entry name" value="Cytochrome P450"/>
    <property type="match status" value="1"/>
</dbReference>
<sequence length="528" mass="59316">MDILDTTFGLSGSNNNKEWGGQVQPALIVTFVFLICLEACLWVRNIRQKRSPPGPFAWPLVGNAMQLGHLPHLTFSKMAQKYGSVFQIRLGRHDVVVLNGESTIRQALIKQSNEFAGRPNFGSFQVISGGKSIAFGRYTTLWKVHRRIALSTLRDFSTANTQSMKFFEEHVVAEALDLVQVFMRLCANGLYIDPSHEFTVAAANVLCVLCFGKRYSHDDLEFKALLGRINRFGQAVGAGSLVDAMPWLQAFPNPVRSVYQNFKELNQEFFDFVKGKITQHRNTYDPETTRDMSDAFINVIEHGAGAEDGLTKEHVEGTVTDILGAGQDTTSTALHWILLLLLKYPHVQTRLQEEIDNVVGRDRLPAAEDKSRLPYLEAFIYETLRFTSFVPVTVPHSTTRDVDIAGFHIPNDTVVFVNQWSVNHDELKWRDPGAFDPSRFLDENGVINRDLTSSVMIFSVGRRRCIGAQISKLEIFLFTAILLQQCTFEAHPSEKISMDCTYGLTLKPLPFTVSAKLRGKVLGLPEKV</sequence>
<dbReference type="GO" id="GO:0042446">
    <property type="term" value="P:hormone biosynthetic process"/>
    <property type="evidence" value="ECO:0007669"/>
    <property type="project" value="TreeGrafter"/>
</dbReference>
<keyword evidence="6 11" id="KW-0560">Oxidoreductase</keyword>
<keyword evidence="9" id="KW-0472">Membrane</keyword>
<organism evidence="12 13">
    <name type="scientific">Latimeria chalumnae</name>
    <name type="common">Coelacanth</name>
    <dbReference type="NCBI Taxonomy" id="7897"/>
    <lineage>
        <taxon>Eukaryota</taxon>
        <taxon>Metazoa</taxon>
        <taxon>Chordata</taxon>
        <taxon>Craniata</taxon>
        <taxon>Vertebrata</taxon>
        <taxon>Euteleostomi</taxon>
        <taxon>Coelacanthiformes</taxon>
        <taxon>Coelacanthidae</taxon>
        <taxon>Latimeria</taxon>
    </lineage>
</organism>
<dbReference type="OMA" id="STFMQWI"/>
<dbReference type="InParanoid" id="H3BBB2"/>
<keyword evidence="7 10" id="KW-0408">Iron</keyword>
<evidence type="ECO:0000256" key="4">
    <source>
        <dbReference type="ARBA" id="ARBA00022617"/>
    </source>
</evidence>
<proteinExistence type="inferred from homology"/>
<evidence type="ECO:0000313" key="13">
    <source>
        <dbReference type="Proteomes" id="UP000008672"/>
    </source>
</evidence>
<dbReference type="PRINTS" id="PR00463">
    <property type="entry name" value="EP450I"/>
</dbReference>
<dbReference type="InterPro" id="IPR017972">
    <property type="entry name" value="Cyt_P450_CS"/>
</dbReference>
<evidence type="ECO:0000256" key="8">
    <source>
        <dbReference type="ARBA" id="ARBA00023033"/>
    </source>
</evidence>
<dbReference type="GO" id="GO:0020037">
    <property type="term" value="F:heme binding"/>
    <property type="evidence" value="ECO:0007669"/>
    <property type="project" value="InterPro"/>
</dbReference>
<reference evidence="13" key="1">
    <citation type="submission" date="2011-08" db="EMBL/GenBank/DDBJ databases">
        <title>The draft genome of Latimeria chalumnae.</title>
        <authorList>
            <person name="Di Palma F."/>
            <person name="Alfoldi J."/>
            <person name="Johnson J."/>
            <person name="Berlin A."/>
            <person name="Gnerre S."/>
            <person name="Jaffe D."/>
            <person name="MacCallum I."/>
            <person name="Young S."/>
            <person name="Walker B.J."/>
            <person name="Lander E."/>
            <person name="Lindblad-Toh K."/>
        </authorList>
    </citation>
    <scope>NUCLEOTIDE SEQUENCE [LARGE SCALE GENOMIC DNA]</scope>
    <source>
        <strain evidence="13">Wild caught</strain>
    </source>
</reference>
<dbReference type="Proteomes" id="UP000008672">
    <property type="component" value="Unassembled WGS sequence"/>
</dbReference>
<keyword evidence="5 10" id="KW-0479">Metal-binding</keyword>
<dbReference type="EMBL" id="AFYH01029193">
    <property type="status" value="NOT_ANNOTATED_CDS"/>
    <property type="molecule type" value="Genomic_DNA"/>
</dbReference>
<dbReference type="AlphaFoldDB" id="H3BBB2"/>
<dbReference type="GO" id="GO:0042448">
    <property type="term" value="P:progesterone metabolic process"/>
    <property type="evidence" value="ECO:0007669"/>
    <property type="project" value="TreeGrafter"/>
</dbReference>
<comment type="subcellular location">
    <subcellularLocation>
        <location evidence="2">Membrane</location>
    </subcellularLocation>
</comment>
<dbReference type="Bgee" id="ENSLACG00000016876">
    <property type="expression patterns" value="Expressed in mesonephros"/>
</dbReference>
<evidence type="ECO:0000256" key="11">
    <source>
        <dbReference type="RuleBase" id="RU000461"/>
    </source>
</evidence>
<keyword evidence="8 11" id="KW-0503">Monooxygenase</keyword>
<protein>
    <submittedName>
        <fullName evidence="12">Cytochrome P450, family 1, subfamily C, polypeptide 1</fullName>
    </submittedName>
</protein>
<accession>H3BBB2</accession>
<comment type="cofactor">
    <cofactor evidence="1 10">
        <name>heme</name>
        <dbReference type="ChEBI" id="CHEBI:30413"/>
    </cofactor>
</comment>
<dbReference type="STRING" id="7897.ENSLACP00000019183"/>
<gene>
    <name evidence="12" type="primary">LOC102349421</name>
</gene>
<feature type="binding site" description="axial binding residue" evidence="10">
    <location>
        <position position="465"/>
    </location>
    <ligand>
        <name>heme</name>
        <dbReference type="ChEBI" id="CHEBI:30413"/>
    </ligand>
    <ligandPart>
        <name>Fe</name>
        <dbReference type="ChEBI" id="CHEBI:18248"/>
    </ligandPart>
</feature>
<dbReference type="InterPro" id="IPR002401">
    <property type="entry name" value="Cyt_P450_E_grp-I"/>
</dbReference>
<dbReference type="PROSITE" id="PS00086">
    <property type="entry name" value="CYTOCHROME_P450"/>
    <property type="match status" value="1"/>
</dbReference>
<dbReference type="eggNOG" id="KOG0156">
    <property type="taxonomic scope" value="Eukaryota"/>
</dbReference>
<evidence type="ECO:0000256" key="5">
    <source>
        <dbReference type="ARBA" id="ARBA00022723"/>
    </source>
</evidence>
<dbReference type="PANTHER" id="PTHR24289:SF15">
    <property type="entry name" value="CYTOCHROME P450 FAMILY 1 SUBFAMILY B MEMBER 1"/>
    <property type="match status" value="1"/>
</dbReference>
<dbReference type="PANTHER" id="PTHR24289">
    <property type="entry name" value="STEROID 17-ALPHA-HYDROXYLASE/17,20 LYASE"/>
    <property type="match status" value="1"/>
</dbReference>
<reference evidence="12" key="3">
    <citation type="submission" date="2025-09" db="UniProtKB">
        <authorList>
            <consortium name="Ensembl"/>
        </authorList>
    </citation>
    <scope>IDENTIFICATION</scope>
</reference>
<evidence type="ECO:0000256" key="10">
    <source>
        <dbReference type="PIRSR" id="PIRSR602401-1"/>
    </source>
</evidence>
<evidence type="ECO:0000256" key="6">
    <source>
        <dbReference type="ARBA" id="ARBA00023002"/>
    </source>
</evidence>
<dbReference type="PRINTS" id="PR00385">
    <property type="entry name" value="P450"/>
</dbReference>
<evidence type="ECO:0000256" key="7">
    <source>
        <dbReference type="ARBA" id="ARBA00023004"/>
    </source>
</evidence>
<reference evidence="12" key="2">
    <citation type="submission" date="2025-08" db="UniProtKB">
        <authorList>
            <consortium name="Ensembl"/>
        </authorList>
    </citation>
    <scope>IDENTIFICATION</scope>
</reference>
<evidence type="ECO:0000256" key="3">
    <source>
        <dbReference type="ARBA" id="ARBA00010617"/>
    </source>
</evidence>
<dbReference type="GO" id="GO:0005506">
    <property type="term" value="F:iron ion binding"/>
    <property type="evidence" value="ECO:0007669"/>
    <property type="project" value="InterPro"/>
</dbReference>
<dbReference type="CDD" id="cd20675">
    <property type="entry name" value="CYP1B1-like"/>
    <property type="match status" value="1"/>
</dbReference>